<name>A0A0G4FN25_9ALVE</name>
<protein>
    <submittedName>
        <fullName evidence="1">Uncharacterized protein</fullName>
    </submittedName>
</protein>
<dbReference type="EMBL" id="CDMZ01000498">
    <property type="protein sequence ID" value="CEM15655.1"/>
    <property type="molecule type" value="Genomic_DNA"/>
</dbReference>
<reference evidence="1" key="1">
    <citation type="submission" date="2014-11" db="EMBL/GenBank/DDBJ databases">
        <authorList>
            <person name="Otto D Thomas"/>
            <person name="Naeem Raeece"/>
        </authorList>
    </citation>
    <scope>NUCLEOTIDE SEQUENCE</scope>
</reference>
<dbReference type="PhylomeDB" id="A0A0G4FN25"/>
<accession>A0A0G4FN25</accession>
<proteinExistence type="predicted"/>
<organism evidence="1">
    <name type="scientific">Chromera velia CCMP2878</name>
    <dbReference type="NCBI Taxonomy" id="1169474"/>
    <lineage>
        <taxon>Eukaryota</taxon>
        <taxon>Sar</taxon>
        <taxon>Alveolata</taxon>
        <taxon>Colpodellida</taxon>
        <taxon>Chromeraceae</taxon>
        <taxon>Chromera</taxon>
    </lineage>
</organism>
<evidence type="ECO:0000313" key="1">
    <source>
        <dbReference type="EMBL" id="CEM15655.1"/>
    </source>
</evidence>
<sequence length="162" mass="17123">MQSSNTSNTAGLGGEGDLRFLDLDSAEFVLVSLCSVLTHGNPSPEVLSELLAHREGFGLAWVLLQFVRLKRSRVAVTTLDLSKFSLGGGKLNLILSALPEGPESVETLKGGSHVCTEPRLTSLCRFLQNLRRTEGGGGVAVGGSLRTLVLAGEQQSDLISFA</sequence>
<dbReference type="VEuPathDB" id="CryptoDB:Cvel_17883"/>
<dbReference type="AlphaFoldDB" id="A0A0G4FN25"/>
<gene>
    <name evidence="1" type="ORF">Cvel_17883</name>
</gene>